<sequence length="1110" mass="123617">MQFLRLSKGGDNFSFVCYSYDRPILYEFLLIKTDGANMKKTSLTCSQLVRGIAVILMCFCAAGTSSAQAPEREMRFTFSKDSMELGEAIDSMKKWTDFYRFETNDVDLKQMAPVGYRNISVPELLEIWHRQIQLDYTIQGRYVGFKAGQPVARKPPLIDILYGTVIDKKRRPVYKASVRVNSGGSGTTTDPNGSFSLFHVMAGTAISISCVGYVTHDTTVPGNAVLDVTLEEQTNIVKPFEVTGNKPKKHWWQDSTYRFPNVKEITMGAQFNMVDDLSGKAPGVVLQRGNGRAAATRSTEIRGPTSLNRNSQALYVIDGVIIVPDFKGGEGTMSQYSSTLSYLSTADIDTIIVLKSAVATALYGARGANGVVQIFTKKATHTDKTHFMADVSYSFGKVPHHEHMLNTDQYIQLRWDAWNNDGLSPTSKKAPDMLDWDQYRYTDWQKELIGHTAYYKDAVLTLSGERAAFQYRISGNFRENSTPYMREGNQYGDLRYGLHGSTNIKLLNDRLHISLTGLANNNRTRLPGTDYTMGISLPPNAPPLFKDGKINYALSNSIVSLPDFEGHISNMLITTSMNYHVNSWMSFLLTGGYHRMGAHNTSISTIAKRGEEGQANLTASSTENRYLSQTIDVEPSVQFNLRCDSHKVGLNLGGVYNSIYAGNTTIDASGYLRDQDILHYETIGTVKRTPSANRYKYAGAHAHLNYDWKERYTLELVLRLDGSSRFGKDEQVNLFGGGAAGWEFGREAFVRHALPGLSYGKLQVGWSATGNDQIDDYQYAGSYQPAGSYQAVEGLMAAKQQNSALTGGMTYKKDLTLNLGLLDNKLEIEAAYYHNRSRHQLVEYPLPEMAGGGTIQRNMPVAIQNIGVELTLNAGLVQCKHWSLAVRLNGSTGTNTLFAFEGMTAAPSGQTQLKRPLRELFYYNFYGIDPKSGEALYRNAAGNIVNAAALTENDRIVAINTAPRFYGGFGITCTVDGVEITCSGQYMVRTAENAIIDKQHMIGTMWNQNIYVADRWREAGDNKSVQKATQASSEADQKKYLNSSDIFMDVRYIRINNLTVARQIGPYRVYCNVSNLVTFTNYPSLDPETLSRTALPFMRITKVGVQYYFK</sequence>
<evidence type="ECO:0000313" key="9">
    <source>
        <dbReference type="EMBL" id="PSL33558.1"/>
    </source>
</evidence>
<keyword evidence="3 7" id="KW-1134">Transmembrane beta strand</keyword>
<keyword evidence="5 7" id="KW-0472">Membrane</keyword>
<evidence type="ECO:0000256" key="2">
    <source>
        <dbReference type="ARBA" id="ARBA00022448"/>
    </source>
</evidence>
<evidence type="ECO:0000256" key="7">
    <source>
        <dbReference type="PROSITE-ProRule" id="PRU01360"/>
    </source>
</evidence>
<evidence type="ECO:0000259" key="8">
    <source>
        <dbReference type="Pfam" id="PF07715"/>
    </source>
</evidence>
<dbReference type="InterPro" id="IPR039426">
    <property type="entry name" value="TonB-dep_rcpt-like"/>
</dbReference>
<dbReference type="SUPFAM" id="SSF56935">
    <property type="entry name" value="Porins"/>
    <property type="match status" value="1"/>
</dbReference>
<dbReference type="InterPro" id="IPR036942">
    <property type="entry name" value="Beta-barrel_TonB_sf"/>
</dbReference>
<comment type="similarity">
    <text evidence="7">Belongs to the TonB-dependent receptor family.</text>
</comment>
<dbReference type="InterPro" id="IPR037066">
    <property type="entry name" value="Plug_dom_sf"/>
</dbReference>
<accession>A0A2P8GHX7</accession>
<dbReference type="SUPFAM" id="SSF49464">
    <property type="entry name" value="Carboxypeptidase regulatory domain-like"/>
    <property type="match status" value="1"/>
</dbReference>
<keyword evidence="2 7" id="KW-0813">Transport</keyword>
<dbReference type="OrthoDB" id="603136at2"/>
<comment type="subcellular location">
    <subcellularLocation>
        <location evidence="1 7">Cell outer membrane</location>
        <topology evidence="1 7">Multi-pass membrane protein</topology>
    </subcellularLocation>
</comment>
<dbReference type="EMBL" id="PYGK01000003">
    <property type="protein sequence ID" value="PSL33558.1"/>
    <property type="molecule type" value="Genomic_DNA"/>
</dbReference>
<dbReference type="NCBIfam" id="TIGR04056">
    <property type="entry name" value="OMP_RagA_SusC"/>
    <property type="match status" value="1"/>
</dbReference>
<comment type="caution">
    <text evidence="9">The sequence shown here is derived from an EMBL/GenBank/DDBJ whole genome shotgun (WGS) entry which is preliminary data.</text>
</comment>
<evidence type="ECO:0000256" key="4">
    <source>
        <dbReference type="ARBA" id="ARBA00022692"/>
    </source>
</evidence>
<dbReference type="GO" id="GO:0009279">
    <property type="term" value="C:cell outer membrane"/>
    <property type="evidence" value="ECO:0007669"/>
    <property type="project" value="UniProtKB-SubCell"/>
</dbReference>
<evidence type="ECO:0000256" key="6">
    <source>
        <dbReference type="ARBA" id="ARBA00023237"/>
    </source>
</evidence>
<dbReference type="PROSITE" id="PS52016">
    <property type="entry name" value="TONB_DEPENDENT_REC_3"/>
    <property type="match status" value="1"/>
</dbReference>
<evidence type="ECO:0000256" key="5">
    <source>
        <dbReference type="ARBA" id="ARBA00023136"/>
    </source>
</evidence>
<dbReference type="InterPro" id="IPR012910">
    <property type="entry name" value="Plug_dom"/>
</dbReference>
<proteinExistence type="inferred from homology"/>
<feature type="domain" description="TonB-dependent receptor plug" evidence="8">
    <location>
        <begin position="271"/>
        <end position="371"/>
    </location>
</feature>
<name>A0A2P8GHX7_9BACT</name>
<dbReference type="AlphaFoldDB" id="A0A2P8GHX7"/>
<evidence type="ECO:0000256" key="1">
    <source>
        <dbReference type="ARBA" id="ARBA00004571"/>
    </source>
</evidence>
<evidence type="ECO:0000313" key="10">
    <source>
        <dbReference type="Proteomes" id="UP000240978"/>
    </source>
</evidence>
<dbReference type="Gene3D" id="2.40.170.20">
    <property type="entry name" value="TonB-dependent receptor, beta-barrel domain"/>
    <property type="match status" value="1"/>
</dbReference>
<evidence type="ECO:0000256" key="3">
    <source>
        <dbReference type="ARBA" id="ARBA00022452"/>
    </source>
</evidence>
<protein>
    <submittedName>
        <fullName evidence="9">TonB-linked SusC/RagA family outer membrane protein</fullName>
    </submittedName>
</protein>
<keyword evidence="4 7" id="KW-0812">Transmembrane</keyword>
<gene>
    <name evidence="9" type="ORF">CLV42_103541</name>
</gene>
<dbReference type="Proteomes" id="UP000240978">
    <property type="component" value="Unassembled WGS sequence"/>
</dbReference>
<keyword evidence="6 7" id="KW-0998">Cell outer membrane</keyword>
<dbReference type="InterPro" id="IPR008969">
    <property type="entry name" value="CarboxyPept-like_regulatory"/>
</dbReference>
<dbReference type="InterPro" id="IPR023996">
    <property type="entry name" value="TonB-dep_OMP_SusC/RagA"/>
</dbReference>
<dbReference type="Gene3D" id="2.170.130.10">
    <property type="entry name" value="TonB-dependent receptor, plug domain"/>
    <property type="match status" value="1"/>
</dbReference>
<organism evidence="9 10">
    <name type="scientific">Chitinophaga ginsengisoli</name>
    <dbReference type="NCBI Taxonomy" id="363837"/>
    <lineage>
        <taxon>Bacteria</taxon>
        <taxon>Pseudomonadati</taxon>
        <taxon>Bacteroidota</taxon>
        <taxon>Chitinophagia</taxon>
        <taxon>Chitinophagales</taxon>
        <taxon>Chitinophagaceae</taxon>
        <taxon>Chitinophaga</taxon>
    </lineage>
</organism>
<dbReference type="Pfam" id="PF07715">
    <property type="entry name" value="Plug"/>
    <property type="match status" value="1"/>
</dbReference>
<dbReference type="Pfam" id="PF13715">
    <property type="entry name" value="CarbopepD_reg_2"/>
    <property type="match status" value="1"/>
</dbReference>
<reference evidence="9 10" key="1">
    <citation type="submission" date="2018-03" db="EMBL/GenBank/DDBJ databases">
        <title>Genomic Encyclopedia of Archaeal and Bacterial Type Strains, Phase II (KMG-II): from individual species to whole genera.</title>
        <authorList>
            <person name="Goeker M."/>
        </authorList>
    </citation>
    <scope>NUCLEOTIDE SEQUENCE [LARGE SCALE GENOMIC DNA]</scope>
    <source>
        <strain evidence="9 10">DSM 18107</strain>
    </source>
</reference>
<dbReference type="Gene3D" id="2.60.40.1120">
    <property type="entry name" value="Carboxypeptidase-like, regulatory domain"/>
    <property type="match status" value="1"/>
</dbReference>
<keyword evidence="10" id="KW-1185">Reference proteome</keyword>